<proteinExistence type="predicted"/>
<dbReference type="EMBL" id="CADCWF010000165">
    <property type="protein sequence ID" value="CAA9561729.1"/>
    <property type="molecule type" value="Genomic_DNA"/>
</dbReference>
<feature type="region of interest" description="Disordered" evidence="1">
    <location>
        <begin position="1"/>
        <end position="49"/>
    </location>
</feature>
<evidence type="ECO:0000256" key="1">
    <source>
        <dbReference type="SAM" id="MobiDB-lite"/>
    </source>
</evidence>
<evidence type="ECO:0000313" key="2">
    <source>
        <dbReference type="EMBL" id="CAA9561729.1"/>
    </source>
</evidence>
<accession>A0A6J4UW90</accession>
<feature type="compositionally biased region" description="Basic and acidic residues" evidence="1">
    <location>
        <begin position="23"/>
        <end position="49"/>
    </location>
</feature>
<reference evidence="2" key="1">
    <citation type="submission" date="2020-02" db="EMBL/GenBank/DDBJ databases">
        <authorList>
            <person name="Meier V. D."/>
        </authorList>
    </citation>
    <scope>NUCLEOTIDE SEQUENCE</scope>
    <source>
        <strain evidence="2">AVDCRST_MAG59</strain>
    </source>
</reference>
<protein>
    <submittedName>
        <fullName evidence="2">Uncharacterized protein</fullName>
    </submittedName>
</protein>
<feature type="non-terminal residue" evidence="2">
    <location>
        <position position="49"/>
    </location>
</feature>
<sequence length="49" mass="5255">GHPEHPVRAARGQFPPGRRVGRRAVERRHDPRPGPAGDRPDADGGGRAV</sequence>
<gene>
    <name evidence="2" type="ORF">AVDCRST_MAG59-2625</name>
</gene>
<name>A0A6J4UW90_9BACT</name>
<dbReference type="AlphaFoldDB" id="A0A6J4UW90"/>
<feature type="non-terminal residue" evidence="2">
    <location>
        <position position="1"/>
    </location>
</feature>
<organism evidence="2">
    <name type="scientific">uncultured Thermomicrobiales bacterium</name>
    <dbReference type="NCBI Taxonomy" id="1645740"/>
    <lineage>
        <taxon>Bacteria</taxon>
        <taxon>Pseudomonadati</taxon>
        <taxon>Thermomicrobiota</taxon>
        <taxon>Thermomicrobia</taxon>
        <taxon>Thermomicrobiales</taxon>
        <taxon>environmental samples</taxon>
    </lineage>
</organism>